<dbReference type="GO" id="GO:0005886">
    <property type="term" value="C:plasma membrane"/>
    <property type="evidence" value="ECO:0007669"/>
    <property type="project" value="TreeGrafter"/>
</dbReference>
<sequence length="292" mass="35237">MLPNKIIKNNRKYTRKGGMHYSSKDYSNPFFVKKKKFNFNFIKFNFSFRFKVVAVLIFIIIMSLLWFLFYSQFFVIKNFEIEGTGKIDAETIKKITERQTNNKLWLMFPQRNIFFFNKKKLRQNLESGYSFEVLKIIKNFPSTIKIEYQEKKYAIIWMENEQYFYADREGFIITETNPLEITEKNYPLIYNLTTNKIANNQISVDPKYIQDAIYLFDLFKEGDMITEKLIIDQEVDTIKVKILEAGEIYFNTNESLEKQYEKLLILKSERLKEDFNKKTYIDLRIGDSIYYR</sequence>
<evidence type="ECO:0000256" key="5">
    <source>
        <dbReference type="ARBA" id="ARBA00023306"/>
    </source>
</evidence>
<evidence type="ECO:0000256" key="6">
    <source>
        <dbReference type="SAM" id="Phobius"/>
    </source>
</evidence>
<keyword evidence="3 6" id="KW-0812">Transmembrane</keyword>
<keyword evidence="4 6" id="KW-1133">Transmembrane helix</keyword>
<dbReference type="AlphaFoldDB" id="A0A1F5TMI4"/>
<dbReference type="PANTHER" id="PTHR37820">
    <property type="entry name" value="CELL DIVISION PROTEIN DIVIB"/>
    <property type="match status" value="1"/>
</dbReference>
<evidence type="ECO:0000256" key="1">
    <source>
        <dbReference type="ARBA" id="ARBA00022475"/>
    </source>
</evidence>
<dbReference type="GO" id="GO:0051301">
    <property type="term" value="P:cell division"/>
    <property type="evidence" value="ECO:0007669"/>
    <property type="project" value="UniProtKB-KW"/>
</dbReference>
<evidence type="ECO:0000313" key="8">
    <source>
        <dbReference type="Proteomes" id="UP000177579"/>
    </source>
</evidence>
<dbReference type="PANTHER" id="PTHR37820:SF1">
    <property type="entry name" value="CELL DIVISION PROTEIN FTSQ"/>
    <property type="match status" value="1"/>
</dbReference>
<feature type="transmembrane region" description="Helical" evidence="6">
    <location>
        <begin position="52"/>
        <end position="70"/>
    </location>
</feature>
<keyword evidence="2" id="KW-0132">Cell division</keyword>
<evidence type="ECO:0008006" key="9">
    <source>
        <dbReference type="Google" id="ProtNLM"/>
    </source>
</evidence>
<proteinExistence type="predicted"/>
<evidence type="ECO:0000313" key="7">
    <source>
        <dbReference type="EMBL" id="OGF40037.1"/>
    </source>
</evidence>
<dbReference type="InterPro" id="IPR050487">
    <property type="entry name" value="FtsQ_DivIB"/>
</dbReference>
<evidence type="ECO:0000256" key="4">
    <source>
        <dbReference type="ARBA" id="ARBA00022989"/>
    </source>
</evidence>
<dbReference type="Proteomes" id="UP000177579">
    <property type="component" value="Unassembled WGS sequence"/>
</dbReference>
<dbReference type="EMBL" id="MFGO01000038">
    <property type="protein sequence ID" value="OGF40037.1"/>
    <property type="molecule type" value="Genomic_DNA"/>
</dbReference>
<name>A0A1F5TMI4_9BACT</name>
<protein>
    <recommendedName>
        <fullName evidence="9">POTRA domain-containing protein</fullName>
    </recommendedName>
</protein>
<evidence type="ECO:0000256" key="3">
    <source>
        <dbReference type="ARBA" id="ARBA00022692"/>
    </source>
</evidence>
<accession>A0A1F5TMI4</accession>
<organism evidence="7 8">
    <name type="scientific">Candidatus Falkowbacteria bacterium RIFOXYD2_FULL_34_120</name>
    <dbReference type="NCBI Taxonomy" id="1798007"/>
    <lineage>
        <taxon>Bacteria</taxon>
        <taxon>Candidatus Falkowiibacteriota</taxon>
    </lineage>
</organism>
<comment type="caution">
    <text evidence="7">The sequence shown here is derived from an EMBL/GenBank/DDBJ whole genome shotgun (WGS) entry which is preliminary data.</text>
</comment>
<gene>
    <name evidence="7" type="ORF">A2531_07490</name>
</gene>
<keyword evidence="6" id="KW-0472">Membrane</keyword>
<keyword evidence="5" id="KW-0131">Cell cycle</keyword>
<keyword evidence="1" id="KW-1003">Cell membrane</keyword>
<reference evidence="7 8" key="1">
    <citation type="journal article" date="2016" name="Nat. Commun.">
        <title>Thousands of microbial genomes shed light on interconnected biogeochemical processes in an aquifer system.</title>
        <authorList>
            <person name="Anantharaman K."/>
            <person name="Brown C.T."/>
            <person name="Hug L.A."/>
            <person name="Sharon I."/>
            <person name="Castelle C.J."/>
            <person name="Probst A.J."/>
            <person name="Thomas B.C."/>
            <person name="Singh A."/>
            <person name="Wilkins M.J."/>
            <person name="Karaoz U."/>
            <person name="Brodie E.L."/>
            <person name="Williams K.H."/>
            <person name="Hubbard S.S."/>
            <person name="Banfield J.F."/>
        </authorList>
    </citation>
    <scope>NUCLEOTIDE SEQUENCE [LARGE SCALE GENOMIC DNA]</scope>
</reference>
<evidence type="ECO:0000256" key="2">
    <source>
        <dbReference type="ARBA" id="ARBA00022618"/>
    </source>
</evidence>